<evidence type="ECO:0000313" key="2">
    <source>
        <dbReference type="EMBL" id="RKO93239.1"/>
    </source>
</evidence>
<feature type="region of interest" description="Disordered" evidence="1">
    <location>
        <begin position="1"/>
        <end position="36"/>
    </location>
</feature>
<name>A0A4P9WJV9_9FUNG</name>
<accession>A0A4P9WJV9</accession>
<dbReference type="EMBL" id="KZ994318">
    <property type="protein sequence ID" value="RKO93239.1"/>
    <property type="molecule type" value="Genomic_DNA"/>
</dbReference>
<reference evidence="3" key="1">
    <citation type="journal article" date="2018" name="Nat. Microbiol.">
        <title>Leveraging single-cell genomics to expand the fungal tree of life.</title>
        <authorList>
            <person name="Ahrendt S.R."/>
            <person name="Quandt C.A."/>
            <person name="Ciobanu D."/>
            <person name="Clum A."/>
            <person name="Salamov A."/>
            <person name="Andreopoulos B."/>
            <person name="Cheng J.F."/>
            <person name="Woyke T."/>
            <person name="Pelin A."/>
            <person name="Henrissat B."/>
            <person name="Reynolds N.K."/>
            <person name="Benny G.L."/>
            <person name="Smith M.E."/>
            <person name="James T.Y."/>
            <person name="Grigoriev I.V."/>
        </authorList>
    </citation>
    <scope>NUCLEOTIDE SEQUENCE [LARGE SCALE GENOMIC DNA]</scope>
</reference>
<sequence>MLGWPAKKAPLTNPTDKYTWPSTPSSKSAPVEDARVKTKPAGITVKDNAGKNVTWTDDIIIILCNVLAKGPWKSVLETSKDLVEDDNDPNIMVIVLIMFATIKVETKHLANRWATLDKHAKGYIQNRGTTKIGLAGTHVLRSLHGYLPCKYGFFSLGGDGNRLFALQCQ</sequence>
<keyword evidence="3" id="KW-1185">Reference proteome</keyword>
<dbReference type="Proteomes" id="UP000269721">
    <property type="component" value="Unassembled WGS sequence"/>
</dbReference>
<protein>
    <submittedName>
        <fullName evidence="2">Uncharacterized protein</fullName>
    </submittedName>
</protein>
<evidence type="ECO:0000313" key="3">
    <source>
        <dbReference type="Proteomes" id="UP000269721"/>
    </source>
</evidence>
<feature type="compositionally biased region" description="Polar residues" evidence="1">
    <location>
        <begin position="12"/>
        <end position="28"/>
    </location>
</feature>
<evidence type="ECO:0000256" key="1">
    <source>
        <dbReference type="SAM" id="MobiDB-lite"/>
    </source>
</evidence>
<proteinExistence type="predicted"/>
<organism evidence="2 3">
    <name type="scientific">Blyttiomyces helicus</name>
    <dbReference type="NCBI Taxonomy" id="388810"/>
    <lineage>
        <taxon>Eukaryota</taxon>
        <taxon>Fungi</taxon>
        <taxon>Fungi incertae sedis</taxon>
        <taxon>Chytridiomycota</taxon>
        <taxon>Chytridiomycota incertae sedis</taxon>
        <taxon>Chytridiomycetes</taxon>
        <taxon>Chytridiomycetes incertae sedis</taxon>
        <taxon>Blyttiomyces</taxon>
    </lineage>
</organism>
<gene>
    <name evidence="2" type="ORF">BDK51DRAFT_25465</name>
</gene>
<dbReference type="AlphaFoldDB" id="A0A4P9WJV9"/>